<sequence length="216" mass="24849">MNLANVGDTSQQHRGKMILMEPEITYILELSTTDYDKTIEAIVYRKWTSKTTKTRTPTKFGCILIDKEVYSYSIGRIEMKGDAMSSRKTLRVIDIENLSGNVIGCTIWNEMAMNFDERAYNSMEKPVIIDVNSCYINPYHETRQIKELCTQLPNTGPMLEIVHARYEDMEREKMRNRFPLAILLDVDPQNYQKLLSTTSAHNDVGTIKSVHNVDKG</sequence>
<gene>
    <name evidence="1" type="ORF">Tci_330301</name>
</gene>
<name>A0A699H8G7_TANCI</name>
<dbReference type="EMBL" id="BKCJ010117046">
    <property type="protein sequence ID" value="GEX58326.1"/>
    <property type="molecule type" value="Genomic_DNA"/>
</dbReference>
<reference evidence="1" key="1">
    <citation type="journal article" date="2019" name="Sci. Rep.">
        <title>Draft genome of Tanacetum cinerariifolium, the natural source of mosquito coil.</title>
        <authorList>
            <person name="Yamashiro T."/>
            <person name="Shiraishi A."/>
            <person name="Satake H."/>
            <person name="Nakayama K."/>
        </authorList>
    </citation>
    <scope>NUCLEOTIDE SEQUENCE</scope>
</reference>
<evidence type="ECO:0000313" key="1">
    <source>
        <dbReference type="EMBL" id="GEX58326.1"/>
    </source>
</evidence>
<protein>
    <recommendedName>
        <fullName evidence="2">Replication protein A 70 kDa DNA-binding subunit B</fullName>
    </recommendedName>
</protein>
<accession>A0A699H8G7</accession>
<proteinExistence type="predicted"/>
<dbReference type="AlphaFoldDB" id="A0A699H8G7"/>
<organism evidence="1">
    <name type="scientific">Tanacetum cinerariifolium</name>
    <name type="common">Dalmatian daisy</name>
    <name type="synonym">Chrysanthemum cinerariifolium</name>
    <dbReference type="NCBI Taxonomy" id="118510"/>
    <lineage>
        <taxon>Eukaryota</taxon>
        <taxon>Viridiplantae</taxon>
        <taxon>Streptophyta</taxon>
        <taxon>Embryophyta</taxon>
        <taxon>Tracheophyta</taxon>
        <taxon>Spermatophyta</taxon>
        <taxon>Magnoliopsida</taxon>
        <taxon>eudicotyledons</taxon>
        <taxon>Gunneridae</taxon>
        <taxon>Pentapetalae</taxon>
        <taxon>asterids</taxon>
        <taxon>campanulids</taxon>
        <taxon>Asterales</taxon>
        <taxon>Asteraceae</taxon>
        <taxon>Asteroideae</taxon>
        <taxon>Anthemideae</taxon>
        <taxon>Anthemidinae</taxon>
        <taxon>Tanacetum</taxon>
    </lineage>
</organism>
<comment type="caution">
    <text evidence="1">The sequence shown here is derived from an EMBL/GenBank/DDBJ whole genome shotgun (WGS) entry which is preliminary data.</text>
</comment>
<dbReference type="Gene3D" id="2.40.50.140">
    <property type="entry name" value="Nucleic acid-binding proteins"/>
    <property type="match status" value="1"/>
</dbReference>
<dbReference type="InterPro" id="IPR012340">
    <property type="entry name" value="NA-bd_OB-fold"/>
</dbReference>
<evidence type="ECO:0008006" key="2">
    <source>
        <dbReference type="Google" id="ProtNLM"/>
    </source>
</evidence>